<sequence length="136" mass="14365">MVFTATGERFNAGIKFFVIIKNTEIICKNFLGNGLYLEFRLALLAKRTLCRCGEKVTLLRQGRRVMSPGAGSIGVVSSARKASTGCSLALSGVASVACPAAESTKTGETGLGLIYLRTSIVVRADCTASIIIFALI</sequence>
<evidence type="ECO:0000313" key="1">
    <source>
        <dbReference type="EMBL" id="BAD36599.1"/>
    </source>
</evidence>
<accession>Q69KE1</accession>
<dbReference type="EMBL" id="AP005934">
    <property type="protein sequence ID" value="BAD36599.1"/>
    <property type="molecule type" value="Genomic_DNA"/>
</dbReference>
<evidence type="ECO:0000313" key="2">
    <source>
        <dbReference type="Proteomes" id="UP000000763"/>
    </source>
</evidence>
<dbReference type="AlphaFoldDB" id="Q69KE1"/>
<dbReference type="Proteomes" id="UP000000763">
    <property type="component" value="Chromosome 9"/>
</dbReference>
<name>Q69KE1_ORYSJ</name>
<reference evidence="2" key="1">
    <citation type="journal article" date="2005" name="Nature">
        <title>The map-based sequence of the rice genome.</title>
        <authorList>
            <consortium name="International rice genome sequencing project (IRGSP)"/>
            <person name="Matsumoto T."/>
            <person name="Wu J."/>
            <person name="Kanamori H."/>
            <person name="Katayose Y."/>
            <person name="Fujisawa M."/>
            <person name="Namiki N."/>
            <person name="Mizuno H."/>
            <person name="Yamamoto K."/>
            <person name="Antonio B.A."/>
            <person name="Baba T."/>
            <person name="Sakata K."/>
            <person name="Nagamura Y."/>
            <person name="Aoki H."/>
            <person name="Arikawa K."/>
            <person name="Arita K."/>
            <person name="Bito T."/>
            <person name="Chiden Y."/>
            <person name="Fujitsuka N."/>
            <person name="Fukunaka R."/>
            <person name="Hamada M."/>
            <person name="Harada C."/>
            <person name="Hayashi A."/>
            <person name="Hijishita S."/>
            <person name="Honda M."/>
            <person name="Hosokawa S."/>
            <person name="Ichikawa Y."/>
            <person name="Idonuma A."/>
            <person name="Iijima M."/>
            <person name="Ikeda M."/>
            <person name="Ikeno M."/>
            <person name="Ito K."/>
            <person name="Ito S."/>
            <person name="Ito T."/>
            <person name="Ito Y."/>
            <person name="Ito Y."/>
            <person name="Iwabuchi A."/>
            <person name="Kamiya K."/>
            <person name="Karasawa W."/>
            <person name="Kurita K."/>
            <person name="Katagiri S."/>
            <person name="Kikuta A."/>
            <person name="Kobayashi H."/>
            <person name="Kobayashi N."/>
            <person name="Machita K."/>
            <person name="Maehara T."/>
            <person name="Masukawa M."/>
            <person name="Mizubayashi T."/>
            <person name="Mukai Y."/>
            <person name="Nagasaki H."/>
            <person name="Nagata Y."/>
            <person name="Naito S."/>
            <person name="Nakashima M."/>
            <person name="Nakama Y."/>
            <person name="Nakamichi Y."/>
            <person name="Nakamura M."/>
            <person name="Meguro A."/>
            <person name="Negishi M."/>
            <person name="Ohta I."/>
            <person name="Ohta T."/>
            <person name="Okamoto M."/>
            <person name="Ono N."/>
            <person name="Saji S."/>
            <person name="Sakaguchi M."/>
            <person name="Sakai K."/>
            <person name="Shibata M."/>
            <person name="Shimokawa T."/>
            <person name="Song J."/>
            <person name="Takazaki Y."/>
            <person name="Terasawa K."/>
            <person name="Tsugane M."/>
            <person name="Tsuji K."/>
            <person name="Ueda S."/>
            <person name="Waki K."/>
            <person name="Yamagata H."/>
            <person name="Yamamoto M."/>
            <person name="Yamamoto S."/>
            <person name="Yamane H."/>
            <person name="Yoshiki S."/>
            <person name="Yoshihara R."/>
            <person name="Yukawa K."/>
            <person name="Zhong H."/>
            <person name="Yano M."/>
            <person name="Yuan Q."/>
            <person name="Ouyang S."/>
            <person name="Liu J."/>
            <person name="Jones K.M."/>
            <person name="Gansberger K."/>
            <person name="Moffat K."/>
            <person name="Hill J."/>
            <person name="Bera J."/>
            <person name="Fadrosh D."/>
            <person name="Jin S."/>
            <person name="Johri S."/>
            <person name="Kim M."/>
            <person name="Overton L."/>
            <person name="Reardon M."/>
            <person name="Tsitrin T."/>
            <person name="Vuong H."/>
            <person name="Weaver B."/>
            <person name="Ciecko A."/>
            <person name="Tallon L."/>
            <person name="Jackson J."/>
            <person name="Pai G."/>
            <person name="Aken S.V."/>
            <person name="Utterback T."/>
            <person name="Reidmuller S."/>
            <person name="Feldblyum T."/>
            <person name="Hsiao J."/>
            <person name="Zismann V."/>
            <person name="Iobst S."/>
            <person name="de Vazeille A.R."/>
            <person name="Buell C.R."/>
            <person name="Ying K."/>
            <person name="Li Y."/>
            <person name="Lu T."/>
            <person name="Huang Y."/>
            <person name="Zhao Q."/>
            <person name="Feng Q."/>
            <person name="Zhang L."/>
            <person name="Zhu J."/>
            <person name="Weng Q."/>
            <person name="Mu J."/>
            <person name="Lu Y."/>
            <person name="Fan D."/>
            <person name="Liu Y."/>
            <person name="Guan J."/>
            <person name="Zhang Y."/>
            <person name="Yu S."/>
            <person name="Liu X."/>
            <person name="Zhang Y."/>
            <person name="Hong G."/>
            <person name="Han B."/>
            <person name="Choisne N."/>
            <person name="Demange N."/>
            <person name="Orjeda G."/>
            <person name="Samain S."/>
            <person name="Cattolico L."/>
            <person name="Pelletier E."/>
            <person name="Couloux A."/>
            <person name="Segurens B."/>
            <person name="Wincker P."/>
            <person name="D'Hont A."/>
            <person name="Scarpelli C."/>
            <person name="Weissenbach J."/>
            <person name="Salanoubat M."/>
            <person name="Quetier F."/>
            <person name="Yu Y."/>
            <person name="Kim H.R."/>
            <person name="Rambo T."/>
            <person name="Currie J."/>
            <person name="Collura K."/>
            <person name="Luo M."/>
            <person name="Yang T."/>
            <person name="Ammiraju J.S.S."/>
            <person name="Engler F."/>
            <person name="Soderlund C."/>
            <person name="Wing R.A."/>
            <person name="Palmer L.E."/>
            <person name="de la Bastide M."/>
            <person name="Spiegel L."/>
            <person name="Nascimento L."/>
            <person name="Zutavern T."/>
            <person name="O'Shaughnessy A."/>
            <person name="Dike S."/>
            <person name="Dedhia N."/>
            <person name="Preston R."/>
            <person name="Balija V."/>
            <person name="McCombie W.R."/>
            <person name="Chow T."/>
            <person name="Chen H."/>
            <person name="Chung M."/>
            <person name="Chen C."/>
            <person name="Shaw J."/>
            <person name="Wu H."/>
            <person name="Hsiao K."/>
            <person name="Chao Y."/>
            <person name="Chu M."/>
            <person name="Cheng C."/>
            <person name="Hour A."/>
            <person name="Lee P."/>
            <person name="Lin S."/>
            <person name="Lin Y."/>
            <person name="Liou J."/>
            <person name="Liu S."/>
            <person name="Hsing Y."/>
            <person name="Raghuvanshi S."/>
            <person name="Mohanty A."/>
            <person name="Bharti A.K."/>
            <person name="Gaur A."/>
            <person name="Gupta V."/>
            <person name="Kumar D."/>
            <person name="Ravi V."/>
            <person name="Vij S."/>
            <person name="Kapur A."/>
            <person name="Khurana P."/>
            <person name="Khurana P."/>
            <person name="Khurana J.P."/>
            <person name="Tyagi A.K."/>
            <person name="Gaikwad K."/>
            <person name="Singh A."/>
            <person name="Dalal V."/>
            <person name="Srivastava S."/>
            <person name="Dixit A."/>
            <person name="Pal A.K."/>
            <person name="Ghazi I.A."/>
            <person name="Yadav M."/>
            <person name="Pandit A."/>
            <person name="Bhargava A."/>
            <person name="Sureshbabu K."/>
            <person name="Batra K."/>
            <person name="Sharma T.R."/>
            <person name="Mohapatra T."/>
            <person name="Singh N.K."/>
            <person name="Messing J."/>
            <person name="Nelson A.B."/>
            <person name="Fuks G."/>
            <person name="Kavchok S."/>
            <person name="Keizer G."/>
            <person name="Linton E."/>
            <person name="Llaca V."/>
            <person name="Song R."/>
            <person name="Tanyolac B."/>
            <person name="Young S."/>
            <person name="Ho-Il K."/>
            <person name="Hahn J.H."/>
            <person name="Sangsakoo G."/>
            <person name="Vanavichit A."/>
            <person name="de Mattos Luiz.A.T."/>
            <person name="Zimmer P.D."/>
            <person name="Malone G."/>
            <person name="Dellagostin O."/>
            <person name="de Oliveira A.C."/>
            <person name="Bevan M."/>
            <person name="Bancroft I."/>
            <person name="Minx P."/>
            <person name="Cordum H."/>
            <person name="Wilson R."/>
            <person name="Cheng Z."/>
            <person name="Jin W."/>
            <person name="Jiang J."/>
            <person name="Leong S.A."/>
            <person name="Iwama H."/>
            <person name="Gojobori T."/>
            <person name="Itoh T."/>
            <person name="Niimura Y."/>
            <person name="Fujii Y."/>
            <person name="Habara T."/>
            <person name="Sakai H."/>
            <person name="Sato Y."/>
            <person name="Wilson G."/>
            <person name="Kumar K."/>
            <person name="McCouch S."/>
            <person name="Juretic N."/>
            <person name="Hoen D."/>
            <person name="Wright S."/>
            <person name="Bruskiewich R."/>
            <person name="Bureau T."/>
            <person name="Miyao A."/>
            <person name="Hirochika H."/>
            <person name="Nishikawa T."/>
            <person name="Kadowaki K."/>
            <person name="Sugiura M."/>
            <person name="Burr B."/>
            <person name="Sasaki T."/>
        </authorList>
    </citation>
    <scope>NUCLEOTIDE SEQUENCE [LARGE SCALE GENOMIC DNA]</scope>
    <source>
        <strain evidence="2">cv. Nipponbare</strain>
    </source>
</reference>
<reference evidence="2" key="2">
    <citation type="journal article" date="2008" name="Nucleic Acids Res.">
        <title>The rice annotation project database (RAP-DB): 2008 update.</title>
        <authorList>
            <consortium name="The rice annotation project (RAP)"/>
        </authorList>
    </citation>
    <scope>GENOME REANNOTATION</scope>
    <source>
        <strain evidence="2">cv. Nipponbare</strain>
    </source>
</reference>
<gene>
    <name evidence="1" type="primary">P0023E10.11</name>
</gene>
<proteinExistence type="predicted"/>
<protein>
    <submittedName>
        <fullName evidence="1">Uncharacterized protein</fullName>
    </submittedName>
</protein>
<organism evidence="1 2">
    <name type="scientific">Oryza sativa subsp. japonica</name>
    <name type="common">Rice</name>
    <dbReference type="NCBI Taxonomy" id="39947"/>
    <lineage>
        <taxon>Eukaryota</taxon>
        <taxon>Viridiplantae</taxon>
        <taxon>Streptophyta</taxon>
        <taxon>Embryophyta</taxon>
        <taxon>Tracheophyta</taxon>
        <taxon>Spermatophyta</taxon>
        <taxon>Magnoliopsida</taxon>
        <taxon>Liliopsida</taxon>
        <taxon>Poales</taxon>
        <taxon>Poaceae</taxon>
        <taxon>BOP clade</taxon>
        <taxon>Oryzoideae</taxon>
        <taxon>Oryzeae</taxon>
        <taxon>Oryzinae</taxon>
        <taxon>Oryza</taxon>
        <taxon>Oryza sativa</taxon>
    </lineage>
</organism>